<name>A0ABP7HU37_9ACTN</name>
<protein>
    <submittedName>
        <fullName evidence="2">Uncharacterized protein</fullName>
    </submittedName>
</protein>
<sequence>MSRAEYVAGLRQLARLLEDNPALTLPFPGTGMDMSIYIAAPDVVGQALRYMKAMDAPSAPQLDSNPAGTWVKVRGRIAGMSVRLDMRADKVCEKRVTGVYRMPDGGRQEVFEWTIPEALLAAANPQAGATTPEAPGEQSSTEPTGDGDGRCDCGPDQDCQVCEPCDVCRDGARECGCDGEWDDCRCGGSGYAVPDHCCGCGGSPYCVKCHTCGAVCFGACICPVAVQLESGGTVTL</sequence>
<feature type="region of interest" description="Disordered" evidence="1">
    <location>
        <begin position="125"/>
        <end position="148"/>
    </location>
</feature>
<dbReference type="EMBL" id="BAAAZR010000002">
    <property type="protein sequence ID" value="GAA3801789.1"/>
    <property type="molecule type" value="Genomic_DNA"/>
</dbReference>
<evidence type="ECO:0000313" key="2">
    <source>
        <dbReference type="EMBL" id="GAA3801789.1"/>
    </source>
</evidence>
<accession>A0ABP7HU37</accession>
<proteinExistence type="predicted"/>
<comment type="caution">
    <text evidence="2">The sequence shown here is derived from an EMBL/GenBank/DDBJ whole genome shotgun (WGS) entry which is preliminary data.</text>
</comment>
<dbReference type="RefSeq" id="WP_344937489.1">
    <property type="nucleotide sequence ID" value="NZ_BAAAZR010000002.1"/>
</dbReference>
<keyword evidence="3" id="KW-1185">Reference proteome</keyword>
<evidence type="ECO:0000256" key="1">
    <source>
        <dbReference type="SAM" id="MobiDB-lite"/>
    </source>
</evidence>
<reference evidence="3" key="1">
    <citation type="journal article" date="2019" name="Int. J. Syst. Evol. Microbiol.">
        <title>The Global Catalogue of Microorganisms (GCM) 10K type strain sequencing project: providing services to taxonomists for standard genome sequencing and annotation.</title>
        <authorList>
            <consortium name="The Broad Institute Genomics Platform"/>
            <consortium name="The Broad Institute Genome Sequencing Center for Infectious Disease"/>
            <person name="Wu L."/>
            <person name="Ma J."/>
        </authorList>
    </citation>
    <scope>NUCLEOTIDE SEQUENCE [LARGE SCALE GENOMIC DNA]</scope>
    <source>
        <strain evidence="3">JCM 16908</strain>
    </source>
</reference>
<dbReference type="Proteomes" id="UP001500888">
    <property type="component" value="Unassembled WGS sequence"/>
</dbReference>
<evidence type="ECO:0000313" key="3">
    <source>
        <dbReference type="Proteomes" id="UP001500888"/>
    </source>
</evidence>
<gene>
    <name evidence="2" type="ORF">GCM10022226_22010</name>
</gene>
<organism evidence="2 3">
    <name type="scientific">Sphaerisporangium flaviroseum</name>
    <dbReference type="NCBI Taxonomy" id="509199"/>
    <lineage>
        <taxon>Bacteria</taxon>
        <taxon>Bacillati</taxon>
        <taxon>Actinomycetota</taxon>
        <taxon>Actinomycetes</taxon>
        <taxon>Streptosporangiales</taxon>
        <taxon>Streptosporangiaceae</taxon>
        <taxon>Sphaerisporangium</taxon>
    </lineage>
</organism>